<organism evidence="2">
    <name type="scientific">viral metagenome</name>
    <dbReference type="NCBI Taxonomy" id="1070528"/>
    <lineage>
        <taxon>unclassified sequences</taxon>
        <taxon>metagenomes</taxon>
        <taxon>organismal metagenomes</taxon>
    </lineage>
</organism>
<dbReference type="EMBL" id="MN740211">
    <property type="protein sequence ID" value="QHT93936.1"/>
    <property type="molecule type" value="Genomic_DNA"/>
</dbReference>
<sequence length="98" mass="11301">MEKSKLLEKIESMNEDTKDKPPKSLSLPDMLNDSHIYLHPKSDKCVFNEYGQCIKGFRYFCAYCNYGVGGMFTSCYNSKCYIPKCDTLKSDEKQISKT</sequence>
<reference evidence="2" key="1">
    <citation type="journal article" date="2020" name="Nature">
        <title>Giant virus diversity and host interactions through global metagenomics.</title>
        <authorList>
            <person name="Schulz F."/>
            <person name="Roux S."/>
            <person name="Paez-Espino D."/>
            <person name="Jungbluth S."/>
            <person name="Walsh D.A."/>
            <person name="Denef V.J."/>
            <person name="McMahon K.D."/>
            <person name="Konstantinidis K.T."/>
            <person name="Eloe-Fadrosh E.A."/>
            <person name="Kyrpides N.C."/>
            <person name="Woyke T."/>
        </authorList>
    </citation>
    <scope>NUCLEOTIDE SEQUENCE</scope>
    <source>
        <strain evidence="2">GVMAG-M-3300024258-14</strain>
    </source>
</reference>
<evidence type="ECO:0000256" key="1">
    <source>
        <dbReference type="SAM" id="MobiDB-lite"/>
    </source>
</evidence>
<name>A0A6C0INC7_9ZZZZ</name>
<evidence type="ECO:0000313" key="2">
    <source>
        <dbReference type="EMBL" id="QHT93936.1"/>
    </source>
</evidence>
<feature type="region of interest" description="Disordered" evidence="1">
    <location>
        <begin position="1"/>
        <end position="25"/>
    </location>
</feature>
<feature type="compositionally biased region" description="Basic and acidic residues" evidence="1">
    <location>
        <begin position="1"/>
        <end position="22"/>
    </location>
</feature>
<protein>
    <submittedName>
        <fullName evidence="2">Uncharacterized protein</fullName>
    </submittedName>
</protein>
<accession>A0A6C0INC7</accession>
<dbReference type="AlphaFoldDB" id="A0A6C0INC7"/>
<proteinExistence type="predicted"/>